<name>A0ABY2HA86_9HYPO</name>
<keyword evidence="2" id="KW-1185">Reference proteome</keyword>
<dbReference type="Proteomes" id="UP001642720">
    <property type="component" value="Unassembled WGS sequence"/>
</dbReference>
<proteinExistence type="predicted"/>
<sequence>MMDLTPGDATARCRAFQRVASRRCRHSHSQLALVFFSWISVPCQAQHLGTSAEIHHQRYLFMPR</sequence>
<evidence type="ECO:0000313" key="1">
    <source>
        <dbReference type="EMBL" id="TFB04255.1"/>
    </source>
</evidence>
<comment type="caution">
    <text evidence="1">The sequence shown here is derived from an EMBL/GenBank/DDBJ whole genome shotgun (WGS) entry which is preliminary data.</text>
</comment>
<reference evidence="1 2" key="1">
    <citation type="submission" date="2018-01" db="EMBL/GenBank/DDBJ databases">
        <title>Genome characterization of the sugarcane-associated fungus Trichoderma ghanense CCMA-1212 and their application in lignocelulose bioconversion.</title>
        <authorList>
            <person name="Steindorff A.S."/>
            <person name="Mendes T.D."/>
            <person name="Vilela E.S.D."/>
            <person name="Rodrigues D.S."/>
            <person name="Formighieri E.F."/>
            <person name="Melo I.S."/>
            <person name="Favaro L.C.L."/>
        </authorList>
    </citation>
    <scope>NUCLEOTIDE SEQUENCE [LARGE SCALE GENOMIC DNA]</scope>
    <source>
        <strain evidence="1 2">CCMA-1212</strain>
    </source>
</reference>
<dbReference type="RefSeq" id="XP_073560456.1">
    <property type="nucleotide sequence ID" value="XM_073700698.1"/>
</dbReference>
<dbReference type="EMBL" id="PPTA01000004">
    <property type="protein sequence ID" value="TFB04255.1"/>
    <property type="molecule type" value="Genomic_DNA"/>
</dbReference>
<organism evidence="1 2">
    <name type="scientific">Trichoderma ghanense</name>
    <dbReference type="NCBI Taxonomy" id="65468"/>
    <lineage>
        <taxon>Eukaryota</taxon>
        <taxon>Fungi</taxon>
        <taxon>Dikarya</taxon>
        <taxon>Ascomycota</taxon>
        <taxon>Pezizomycotina</taxon>
        <taxon>Sordariomycetes</taxon>
        <taxon>Hypocreomycetidae</taxon>
        <taxon>Hypocreales</taxon>
        <taxon>Hypocreaceae</taxon>
        <taxon>Trichoderma</taxon>
    </lineage>
</organism>
<dbReference type="GeneID" id="300575148"/>
<protein>
    <submittedName>
        <fullName evidence="1">Uncharacterized protein</fullName>
    </submittedName>
</protein>
<gene>
    <name evidence="1" type="ORF">CCMA1212_003347</name>
</gene>
<accession>A0ABY2HA86</accession>
<evidence type="ECO:0000313" key="2">
    <source>
        <dbReference type="Proteomes" id="UP001642720"/>
    </source>
</evidence>